<name>A0A367JSK9_RHIAZ</name>
<dbReference type="InterPro" id="IPR015943">
    <property type="entry name" value="WD40/YVTN_repeat-like_dom_sf"/>
</dbReference>
<dbReference type="InterPro" id="IPR001680">
    <property type="entry name" value="WD40_rpt"/>
</dbReference>
<dbReference type="GO" id="GO:0030490">
    <property type="term" value="P:maturation of SSU-rRNA"/>
    <property type="evidence" value="ECO:0007669"/>
    <property type="project" value="TreeGrafter"/>
</dbReference>
<dbReference type="GO" id="GO:0030515">
    <property type="term" value="F:snoRNA binding"/>
    <property type="evidence" value="ECO:0007669"/>
    <property type="project" value="TreeGrafter"/>
</dbReference>
<dbReference type="STRING" id="86630.A0A367JSK9"/>
<dbReference type="PANTHER" id="PTHR19853:SF0">
    <property type="entry name" value="WD REPEAT-CONTAINING PROTEIN 3"/>
    <property type="match status" value="1"/>
</dbReference>
<keyword evidence="1 3" id="KW-0853">WD repeat</keyword>
<organism evidence="4 5">
    <name type="scientific">Rhizopus azygosporus</name>
    <name type="common">Rhizopus microsporus var. azygosporus</name>
    <dbReference type="NCBI Taxonomy" id="86630"/>
    <lineage>
        <taxon>Eukaryota</taxon>
        <taxon>Fungi</taxon>
        <taxon>Fungi incertae sedis</taxon>
        <taxon>Mucoromycota</taxon>
        <taxon>Mucoromycotina</taxon>
        <taxon>Mucoromycetes</taxon>
        <taxon>Mucorales</taxon>
        <taxon>Mucorineae</taxon>
        <taxon>Rhizopodaceae</taxon>
        <taxon>Rhizopus</taxon>
    </lineage>
</organism>
<dbReference type="PANTHER" id="PTHR19853">
    <property type="entry name" value="WD REPEAT CONTAINING PROTEIN 3 WDR3"/>
    <property type="match status" value="1"/>
</dbReference>
<dbReference type="InterPro" id="IPR036322">
    <property type="entry name" value="WD40_repeat_dom_sf"/>
</dbReference>
<accession>A0A367JSK9</accession>
<dbReference type="OrthoDB" id="407922at2759"/>
<evidence type="ECO:0000313" key="4">
    <source>
        <dbReference type="EMBL" id="RCH92927.1"/>
    </source>
</evidence>
<proteinExistence type="predicted"/>
<keyword evidence="5" id="KW-1185">Reference proteome</keyword>
<feature type="repeat" description="WD" evidence="3">
    <location>
        <begin position="33"/>
        <end position="65"/>
    </location>
</feature>
<evidence type="ECO:0000313" key="5">
    <source>
        <dbReference type="Proteomes" id="UP000252139"/>
    </source>
</evidence>
<dbReference type="Proteomes" id="UP000252139">
    <property type="component" value="Unassembled WGS sequence"/>
</dbReference>
<feature type="repeat" description="WD" evidence="3">
    <location>
        <begin position="1"/>
        <end position="22"/>
    </location>
</feature>
<comment type="caution">
    <text evidence="4">The sequence shown here is derived from an EMBL/GenBank/DDBJ whole genome shotgun (WGS) entry which is preliminary data.</text>
</comment>
<dbReference type="SUPFAM" id="SSF50978">
    <property type="entry name" value="WD40 repeat-like"/>
    <property type="match status" value="1"/>
</dbReference>
<dbReference type="Pfam" id="PF00400">
    <property type="entry name" value="WD40"/>
    <property type="match status" value="2"/>
</dbReference>
<gene>
    <name evidence="4" type="ORF">CU097_009534</name>
</gene>
<dbReference type="SMART" id="SM00320">
    <property type="entry name" value="WD40"/>
    <property type="match status" value="1"/>
</dbReference>
<dbReference type="PROSITE" id="PS50294">
    <property type="entry name" value="WD_REPEATS_REGION"/>
    <property type="match status" value="1"/>
</dbReference>
<dbReference type="Gene3D" id="2.130.10.10">
    <property type="entry name" value="YVTN repeat-like/Quinoprotein amine dehydrogenase"/>
    <property type="match status" value="1"/>
</dbReference>
<dbReference type="GO" id="GO:0034388">
    <property type="term" value="C:Pwp2p-containing subcomplex of 90S preribosome"/>
    <property type="evidence" value="ECO:0007669"/>
    <property type="project" value="TreeGrafter"/>
</dbReference>
<reference evidence="4 5" key="1">
    <citation type="journal article" date="2018" name="G3 (Bethesda)">
        <title>Phylogenetic and Phylogenomic Definition of Rhizopus Species.</title>
        <authorList>
            <person name="Gryganskyi A.P."/>
            <person name="Golan J."/>
            <person name="Dolatabadi S."/>
            <person name="Mondo S."/>
            <person name="Robb S."/>
            <person name="Idnurm A."/>
            <person name="Muszewska A."/>
            <person name="Steczkiewicz K."/>
            <person name="Masonjones S."/>
            <person name="Liao H.L."/>
            <person name="Gajdeczka M.T."/>
            <person name="Anike F."/>
            <person name="Vuek A."/>
            <person name="Anishchenko I.M."/>
            <person name="Voigt K."/>
            <person name="de Hoog G.S."/>
            <person name="Smith M.E."/>
            <person name="Heitman J."/>
            <person name="Vilgalys R."/>
            <person name="Stajich J.E."/>
        </authorList>
    </citation>
    <scope>NUCLEOTIDE SEQUENCE [LARGE SCALE GENOMIC DNA]</scope>
    <source>
        <strain evidence="4 5">CBS 357.93</strain>
    </source>
</reference>
<evidence type="ECO:0000256" key="2">
    <source>
        <dbReference type="ARBA" id="ARBA00022737"/>
    </source>
</evidence>
<sequence>MNISSGNTLIATCSADKSVKLWVLGFGDCHKSIFAHQESIMSVQFVWGTDYFFTVSRDKTMKYWDGDKFENIMKLEGHHAVTGSHDMPVRIWKKTEEQLFLEVEYESIL</sequence>
<dbReference type="EMBL" id="PJQL01000762">
    <property type="protein sequence ID" value="RCH92927.1"/>
    <property type="molecule type" value="Genomic_DNA"/>
</dbReference>
<dbReference type="AlphaFoldDB" id="A0A367JSK9"/>
<evidence type="ECO:0000256" key="3">
    <source>
        <dbReference type="PROSITE-ProRule" id="PRU00221"/>
    </source>
</evidence>
<dbReference type="PROSITE" id="PS50082">
    <property type="entry name" value="WD_REPEATS_2"/>
    <property type="match status" value="2"/>
</dbReference>
<protein>
    <submittedName>
        <fullName evidence="4">Uncharacterized protein</fullName>
    </submittedName>
</protein>
<dbReference type="InterPro" id="IPR051570">
    <property type="entry name" value="TBC1_cilium_biogenesis"/>
</dbReference>
<keyword evidence="2" id="KW-0677">Repeat</keyword>
<dbReference type="GO" id="GO:0032040">
    <property type="term" value="C:small-subunit processome"/>
    <property type="evidence" value="ECO:0007669"/>
    <property type="project" value="TreeGrafter"/>
</dbReference>
<evidence type="ECO:0000256" key="1">
    <source>
        <dbReference type="ARBA" id="ARBA00022574"/>
    </source>
</evidence>